<dbReference type="EMBL" id="NMTQ01000021">
    <property type="protein sequence ID" value="PDX58986.1"/>
    <property type="molecule type" value="Genomic_DNA"/>
</dbReference>
<comment type="caution">
    <text evidence="2">The sequence shown here is derived from an EMBL/GenBank/DDBJ whole genome shotgun (WGS) entry which is preliminary data.</text>
</comment>
<name>A0A2A6ZCA5_9FIRM</name>
<keyword evidence="1" id="KW-0812">Transmembrane</keyword>
<gene>
    <name evidence="2" type="ORF">CGS46_05725</name>
</gene>
<proteinExistence type="predicted"/>
<evidence type="ECO:0000256" key="1">
    <source>
        <dbReference type="SAM" id="Phobius"/>
    </source>
</evidence>
<keyword evidence="1" id="KW-0472">Membrane</keyword>
<feature type="transmembrane region" description="Helical" evidence="1">
    <location>
        <begin position="114"/>
        <end position="132"/>
    </location>
</feature>
<sequence length="133" mass="15633">MVFMIFFLFICSTQKKRGCPFVRYSIPQAKLLCHENRQNLVNFAQIGLWILFRSSLPRRSVGRVAFVHVFFMHPSSSKFYQKIVFLPFHLIFSGFAPCFCFLKLFQAVKFLNEICFFSANSTVYLLILQGFYV</sequence>
<organism evidence="2 3">
    <name type="scientific">Faecalibacterium langellae</name>
    <dbReference type="NCBI Taxonomy" id="3435293"/>
    <lineage>
        <taxon>Bacteria</taxon>
        <taxon>Bacillati</taxon>
        <taxon>Bacillota</taxon>
        <taxon>Clostridia</taxon>
        <taxon>Eubacteriales</taxon>
        <taxon>Oscillospiraceae</taxon>
        <taxon>Faecalibacterium</taxon>
    </lineage>
</organism>
<evidence type="ECO:0000313" key="2">
    <source>
        <dbReference type="EMBL" id="PDX58986.1"/>
    </source>
</evidence>
<accession>A0A2A6ZCA5</accession>
<evidence type="ECO:0000313" key="3">
    <source>
        <dbReference type="Proteomes" id="UP000220752"/>
    </source>
</evidence>
<feature type="transmembrane region" description="Helical" evidence="1">
    <location>
        <begin position="79"/>
        <end position="102"/>
    </location>
</feature>
<reference evidence="2 3" key="1">
    <citation type="journal article" date="2017" name="Front. Microbiol.">
        <title>New Insights into the Diversity of the Genus Faecalibacterium.</title>
        <authorList>
            <person name="Benevides L."/>
            <person name="Burman S."/>
            <person name="Martin R."/>
            <person name="Robert V."/>
            <person name="Thomas M."/>
            <person name="Miquel S."/>
            <person name="Chain F."/>
            <person name="Sokol H."/>
            <person name="Bermudez-Humaran L.G."/>
            <person name="Morrison M."/>
            <person name="Langella P."/>
            <person name="Azevedo V.A."/>
            <person name="Chatel J.M."/>
            <person name="Soares S."/>
        </authorList>
    </citation>
    <scope>NUCLEOTIDE SEQUENCE [LARGE SCALE GENOMIC DNA]</scope>
    <source>
        <strain evidence="3">CNCM I-4540</strain>
    </source>
</reference>
<dbReference type="AlphaFoldDB" id="A0A2A6ZCA5"/>
<keyword evidence="3" id="KW-1185">Reference proteome</keyword>
<keyword evidence="1" id="KW-1133">Transmembrane helix</keyword>
<protein>
    <submittedName>
        <fullName evidence="2">Uncharacterized protein</fullName>
    </submittedName>
</protein>
<dbReference type="Proteomes" id="UP000220752">
    <property type="component" value="Unassembled WGS sequence"/>
</dbReference>